<dbReference type="InterPro" id="IPR010105">
    <property type="entry name" value="TonB_sidphr_rcpt"/>
</dbReference>
<reference evidence="18 19" key="1">
    <citation type="submission" date="2024-06" db="EMBL/GenBank/DDBJ databases">
        <authorList>
            <person name="Kaempfer P."/>
            <person name="Viver T."/>
        </authorList>
    </citation>
    <scope>NUCLEOTIDE SEQUENCE [LARGE SCALE GENOMIC DNA]</scope>
    <source>
        <strain evidence="18 19">ST-119</strain>
    </source>
</reference>
<keyword evidence="7" id="KW-0732">Signal</keyword>
<dbReference type="PANTHER" id="PTHR32552:SF68">
    <property type="entry name" value="FERRICHROME OUTER MEMBRANE TRANSPORTER_PHAGE RECEPTOR"/>
    <property type="match status" value="1"/>
</dbReference>
<dbReference type="PROSITE" id="PS01156">
    <property type="entry name" value="TONB_DEPENDENT_REC_2"/>
    <property type="match status" value="1"/>
</dbReference>
<keyword evidence="13 14" id="KW-0998">Cell outer membrane</keyword>
<comment type="subcellular location">
    <subcellularLocation>
        <location evidence="1 14">Cell outer membrane</location>
        <topology evidence="1 14">Multi-pass membrane protein</topology>
    </subcellularLocation>
</comment>
<name>A0ABW8YUC8_9FLAO</name>
<evidence type="ECO:0000256" key="9">
    <source>
        <dbReference type="ARBA" id="ARBA00023065"/>
    </source>
</evidence>
<dbReference type="RefSeq" id="WP_408083399.1">
    <property type="nucleotide sequence ID" value="NZ_JBELPZ010000001.1"/>
</dbReference>
<comment type="caution">
    <text evidence="18">The sequence shown here is derived from an EMBL/GenBank/DDBJ whole genome shotgun (WGS) entry which is preliminary data.</text>
</comment>
<comment type="similarity">
    <text evidence="2 14 15">Belongs to the TonB-dependent receptor family.</text>
</comment>
<keyword evidence="5" id="KW-0410">Iron transport</keyword>
<evidence type="ECO:0000256" key="15">
    <source>
        <dbReference type="RuleBase" id="RU003357"/>
    </source>
</evidence>
<dbReference type="Gene3D" id="2.60.40.1120">
    <property type="entry name" value="Carboxypeptidase-like, regulatory domain"/>
    <property type="match status" value="1"/>
</dbReference>
<evidence type="ECO:0000259" key="17">
    <source>
        <dbReference type="Pfam" id="PF07715"/>
    </source>
</evidence>
<dbReference type="EMBL" id="JBELPZ010000001">
    <property type="protein sequence ID" value="MFL9843167.1"/>
    <property type="molecule type" value="Genomic_DNA"/>
</dbReference>
<proteinExistence type="inferred from homology"/>
<evidence type="ECO:0000256" key="12">
    <source>
        <dbReference type="ARBA" id="ARBA00023170"/>
    </source>
</evidence>
<dbReference type="InterPro" id="IPR010917">
    <property type="entry name" value="TonB_rcpt_CS"/>
</dbReference>
<dbReference type="Pfam" id="PF00593">
    <property type="entry name" value="TonB_dep_Rec_b-barrel"/>
    <property type="match status" value="1"/>
</dbReference>
<organism evidence="18 19">
    <name type="scientific">Flavobacterium rhizosphaerae</name>
    <dbReference type="NCBI Taxonomy" id="3163298"/>
    <lineage>
        <taxon>Bacteria</taxon>
        <taxon>Pseudomonadati</taxon>
        <taxon>Bacteroidota</taxon>
        <taxon>Flavobacteriia</taxon>
        <taxon>Flavobacteriales</taxon>
        <taxon>Flavobacteriaceae</taxon>
        <taxon>Flavobacterium</taxon>
    </lineage>
</organism>
<dbReference type="NCBIfam" id="TIGR01783">
    <property type="entry name" value="TonB-siderophor"/>
    <property type="match status" value="1"/>
</dbReference>
<keyword evidence="8" id="KW-0408">Iron</keyword>
<dbReference type="Gene3D" id="2.40.170.20">
    <property type="entry name" value="TonB-dependent receptor, beta-barrel domain"/>
    <property type="match status" value="1"/>
</dbReference>
<evidence type="ECO:0000256" key="4">
    <source>
        <dbReference type="ARBA" id="ARBA00022452"/>
    </source>
</evidence>
<evidence type="ECO:0000256" key="5">
    <source>
        <dbReference type="ARBA" id="ARBA00022496"/>
    </source>
</evidence>
<dbReference type="SUPFAM" id="SSF49452">
    <property type="entry name" value="Starch-binding domain-like"/>
    <property type="match status" value="1"/>
</dbReference>
<dbReference type="Pfam" id="PF07715">
    <property type="entry name" value="Plug"/>
    <property type="match status" value="1"/>
</dbReference>
<dbReference type="InterPro" id="IPR037066">
    <property type="entry name" value="Plug_dom_sf"/>
</dbReference>
<evidence type="ECO:0000256" key="2">
    <source>
        <dbReference type="ARBA" id="ARBA00009810"/>
    </source>
</evidence>
<evidence type="ECO:0000313" key="19">
    <source>
        <dbReference type="Proteomes" id="UP001629156"/>
    </source>
</evidence>
<keyword evidence="6 14" id="KW-0812">Transmembrane</keyword>
<dbReference type="Gene3D" id="2.170.130.10">
    <property type="entry name" value="TonB-dependent receptor, plug domain"/>
    <property type="match status" value="1"/>
</dbReference>
<evidence type="ECO:0000313" key="18">
    <source>
        <dbReference type="EMBL" id="MFL9843167.1"/>
    </source>
</evidence>
<keyword evidence="3 14" id="KW-0813">Transport</keyword>
<protein>
    <submittedName>
        <fullName evidence="18">TonB-dependent receptor</fullName>
    </submittedName>
</protein>
<evidence type="ECO:0000256" key="3">
    <source>
        <dbReference type="ARBA" id="ARBA00022448"/>
    </source>
</evidence>
<dbReference type="InterPro" id="IPR000531">
    <property type="entry name" value="Beta-barrel_TonB"/>
</dbReference>
<feature type="domain" description="TonB-dependent receptor-like beta-barrel" evidence="16">
    <location>
        <begin position="347"/>
        <end position="839"/>
    </location>
</feature>
<dbReference type="SUPFAM" id="SSF56935">
    <property type="entry name" value="Porins"/>
    <property type="match status" value="1"/>
</dbReference>
<dbReference type="InterPro" id="IPR036942">
    <property type="entry name" value="Beta-barrel_TonB_sf"/>
</dbReference>
<evidence type="ECO:0000256" key="10">
    <source>
        <dbReference type="ARBA" id="ARBA00023077"/>
    </source>
</evidence>
<keyword evidence="11 14" id="KW-0472">Membrane</keyword>
<evidence type="ECO:0000256" key="6">
    <source>
        <dbReference type="ARBA" id="ARBA00022692"/>
    </source>
</evidence>
<evidence type="ECO:0000256" key="11">
    <source>
        <dbReference type="ARBA" id="ARBA00023136"/>
    </source>
</evidence>
<dbReference type="PANTHER" id="PTHR32552">
    <property type="entry name" value="FERRICHROME IRON RECEPTOR-RELATED"/>
    <property type="match status" value="1"/>
</dbReference>
<evidence type="ECO:0000256" key="14">
    <source>
        <dbReference type="PROSITE-ProRule" id="PRU01360"/>
    </source>
</evidence>
<dbReference type="Proteomes" id="UP001629156">
    <property type="component" value="Unassembled WGS sequence"/>
</dbReference>
<keyword evidence="19" id="KW-1185">Reference proteome</keyword>
<dbReference type="Pfam" id="PF13715">
    <property type="entry name" value="CarbopepD_reg_2"/>
    <property type="match status" value="1"/>
</dbReference>
<dbReference type="InterPro" id="IPR013784">
    <property type="entry name" value="Carb-bd-like_fold"/>
</dbReference>
<gene>
    <name evidence="18" type="ORF">ABS766_01930</name>
</gene>
<sequence length="867" mass="95199">MLRGIVLPLTFVPENCNTHNKMNANTLKKLFFCLTLCTSLTFWAQDRGRINGTIILNDNTPAENISVVLKGTNYTAVSNTQGFYEIRGVKAGSYTLLLTSVGITPVEESITISAGETFTKNVTLSISHEELNEVIINGNGNKFARTKSDIVAKMPLKDIENPQVYNTVTAELMNEQLVTNLDDALKNVPGLDRLWESTGRGSDGAGYFTLRAFDVQPTMVNGLPSLSNGSADPQNTERIDVIKGPSGTLFGSSLISYGGLINITTKKPYDTFGGNISYTGGTYGLNRYMVDINTPLGTEKKVAVRLNAAYHTENSYQDAGFRKSLFVAPSLTYKVNDRLNFFVNTEFYNNRGTNTGMLFFDRSTPLHVNNINDLKDFGYDRNRSYTSNDLYIDTPTFNLQAQMNYKINEHWKSQTVVSRTSAKSEGFYSYLYEGTSTAEALLPDNNLEGLLFARYMSKQNSETYGVDAQQNFIGDFNIGSLRNRMVVGVDYFNRNVVNNSSGYYGNGYVYIGNNFDKFAGVMNAFGVTATSDDTGVLSQAGMNAILSGDQATPSKTKEEIFSAYGSDVINFLPQLSAMISLRVDRFSNKGNLSTSSDDYNQTAYSPKFGLVYQPVLDVVSIFANYMDGFSNVAPGTDTSTTTDGTGAVIASTNTSRTFKPEHAKQFEGGVKVNLNNKLTATLSYYDITVDDMVYSITSVTNNPADPTITTLSTLNLQDGKQTSKGFEAFITANPVEGLNLIAGYSYNDSKLVAGDSDFKGNRPESAGPQNLANLWASYRFGNGLLNGFGLGFGGNYGSESKIYNRNVAGTFALPEYTVLNASVFYDVKDFTITLKLDNLTNEEYYKGWSTISPQKPRSFSANVTYKF</sequence>
<dbReference type="InterPro" id="IPR039426">
    <property type="entry name" value="TonB-dep_rcpt-like"/>
</dbReference>
<evidence type="ECO:0000256" key="7">
    <source>
        <dbReference type="ARBA" id="ARBA00022729"/>
    </source>
</evidence>
<dbReference type="InterPro" id="IPR012910">
    <property type="entry name" value="Plug_dom"/>
</dbReference>
<keyword evidence="10 15" id="KW-0798">TonB box</keyword>
<feature type="domain" description="TonB-dependent receptor plug" evidence="17">
    <location>
        <begin position="160"/>
        <end position="253"/>
    </location>
</feature>
<evidence type="ECO:0000256" key="8">
    <source>
        <dbReference type="ARBA" id="ARBA00023004"/>
    </source>
</evidence>
<keyword evidence="9" id="KW-0406">Ion transport</keyword>
<evidence type="ECO:0000256" key="13">
    <source>
        <dbReference type="ARBA" id="ARBA00023237"/>
    </source>
</evidence>
<keyword evidence="4 14" id="KW-1134">Transmembrane beta strand</keyword>
<dbReference type="PROSITE" id="PS52016">
    <property type="entry name" value="TONB_DEPENDENT_REC_3"/>
    <property type="match status" value="1"/>
</dbReference>
<keyword evidence="12 18" id="KW-0675">Receptor</keyword>
<evidence type="ECO:0000259" key="16">
    <source>
        <dbReference type="Pfam" id="PF00593"/>
    </source>
</evidence>
<evidence type="ECO:0000256" key="1">
    <source>
        <dbReference type="ARBA" id="ARBA00004571"/>
    </source>
</evidence>
<accession>A0ABW8YUC8</accession>
<dbReference type="CDD" id="cd01347">
    <property type="entry name" value="ligand_gated_channel"/>
    <property type="match status" value="1"/>
</dbReference>